<dbReference type="InterPro" id="IPR021878">
    <property type="entry name" value="TgpA_N"/>
</dbReference>
<feature type="region of interest" description="Disordered" evidence="1">
    <location>
        <begin position="549"/>
        <end position="628"/>
    </location>
</feature>
<dbReference type="AlphaFoldDB" id="A0A1I3JC08"/>
<reference evidence="4 5" key="1">
    <citation type="submission" date="2016-10" db="EMBL/GenBank/DDBJ databases">
        <authorList>
            <person name="de Groot N.N."/>
        </authorList>
    </citation>
    <scope>NUCLEOTIDE SEQUENCE [LARGE SCALE GENOMIC DNA]</scope>
    <source>
        <strain evidence="4 5">SP2</strain>
    </source>
</reference>
<dbReference type="InterPro" id="IPR052901">
    <property type="entry name" value="Bact_TGase-like"/>
</dbReference>
<feature type="transmembrane region" description="Helical" evidence="2">
    <location>
        <begin position="139"/>
        <end position="158"/>
    </location>
</feature>
<dbReference type="GeneID" id="14207922"/>
<proteinExistence type="predicted"/>
<dbReference type="Pfam" id="PF01841">
    <property type="entry name" value="Transglut_core"/>
    <property type="match status" value="1"/>
</dbReference>
<keyword evidence="2" id="KW-1133">Transmembrane helix</keyword>
<feature type="transmembrane region" description="Helical" evidence="2">
    <location>
        <begin position="83"/>
        <end position="100"/>
    </location>
</feature>
<dbReference type="Pfam" id="PF11992">
    <property type="entry name" value="TgpA_N"/>
    <property type="match status" value="1"/>
</dbReference>
<sequence>MSPDASRTTADGARSIALETDEPIGPGAFRLLALGCVLVLTASYVSVLQDVTRVVGGTQTLLALVGGMLLAATILARAIRPRTATLLAVVAAGLGFGYYLERTDVGIEILFTASDAIEMLAVDVVTLLTGLELLRMVEAGIWTLGFVPGPVFLSWYLALRGRYGLSVLPGGFALLFLVLTGDAGTAATLVGILAALGAVAFGDFERRGGSVTQADLLAVLFAVIVALSLSVTFVPGGASTGGVTTGAGGDGTLEGAMDSASERSGIAGQVDLSPEVRFTVESTHPSYWRTGVYDRYTGDEWVRTGQSYALEQGVLAEPSGTTDRMRQTVTIETDLGVLPAAAEPVYVDGDVTDYTEVSSHGHIQPATTLIEGDAYTVESAVVDPSPAELQTAGTEYPDEIEDHYLQTPETLSEEFEERTESVTDGAETPYETANAIETYLRSSKAYSLEVERPAGDVAEAFLFEMDEGYCVYFATTMAQMLRTEGVPARYVTGYTSGEQDGNEFIVRGTDAHAWVEVYFPDQGWVTFEPTPPQPREEEHTERLADARQGDAELDPADVENDGGAEDDSGPGDDGSNESDSDGDELEPSDSTSNETDGTPDEADPQSVDATPPDLGEPNETVTQRDEVTPPVPLTRELLVVASVFLVGAIAAVHRVDATVRARRLLGRYWQRRTDDPDRDAERAFRRLESLLGATYRPRRPGESARGYVRALADEHELDPRTERVVDRYEQAVYGGGVGREEADRAIELVDELARNRLPLAGRSRN</sequence>
<dbReference type="InterPro" id="IPR038765">
    <property type="entry name" value="Papain-like_cys_pep_sf"/>
</dbReference>
<feature type="domain" description="Transglutaminase-like" evidence="3">
    <location>
        <begin position="462"/>
        <end position="531"/>
    </location>
</feature>
<dbReference type="InterPro" id="IPR002931">
    <property type="entry name" value="Transglutaminase-like"/>
</dbReference>
<dbReference type="SMART" id="SM00460">
    <property type="entry name" value="TGc"/>
    <property type="match status" value="1"/>
</dbReference>
<evidence type="ECO:0000313" key="4">
    <source>
        <dbReference type="EMBL" id="SFI57739.1"/>
    </source>
</evidence>
<dbReference type="RefSeq" id="WP_005577491.1">
    <property type="nucleotide sequence ID" value="NZ_FORO01000002.1"/>
</dbReference>
<dbReference type="SUPFAM" id="SSF54001">
    <property type="entry name" value="Cysteine proteinases"/>
    <property type="match status" value="1"/>
</dbReference>
<dbReference type="Proteomes" id="UP000182829">
    <property type="component" value="Unassembled WGS sequence"/>
</dbReference>
<dbReference type="Gene3D" id="3.10.620.30">
    <property type="match status" value="1"/>
</dbReference>
<feature type="compositionally biased region" description="Acidic residues" evidence="1">
    <location>
        <begin position="551"/>
        <end position="587"/>
    </location>
</feature>
<evidence type="ECO:0000256" key="2">
    <source>
        <dbReference type="SAM" id="Phobius"/>
    </source>
</evidence>
<evidence type="ECO:0000256" key="1">
    <source>
        <dbReference type="SAM" id="MobiDB-lite"/>
    </source>
</evidence>
<name>A0A1I3JC08_9EURY</name>
<feature type="transmembrane region" description="Helical" evidence="2">
    <location>
        <begin position="216"/>
        <end position="234"/>
    </location>
</feature>
<dbReference type="EMBL" id="FORO01000002">
    <property type="protein sequence ID" value="SFI57739.1"/>
    <property type="molecule type" value="Genomic_DNA"/>
</dbReference>
<keyword evidence="2" id="KW-0472">Membrane</keyword>
<dbReference type="InterPro" id="IPR025403">
    <property type="entry name" value="TgpA-like_C"/>
</dbReference>
<feature type="compositionally biased region" description="Basic and acidic residues" evidence="1">
    <location>
        <begin position="534"/>
        <end position="544"/>
    </location>
</feature>
<evidence type="ECO:0000259" key="3">
    <source>
        <dbReference type="SMART" id="SM00460"/>
    </source>
</evidence>
<dbReference type="OMA" id="EMDAGYC"/>
<accession>A0A1I3JC08</accession>
<feature type="region of interest" description="Disordered" evidence="1">
    <location>
        <begin position="525"/>
        <end position="544"/>
    </location>
</feature>
<feature type="transmembrane region" description="Helical" evidence="2">
    <location>
        <begin position="54"/>
        <end position="76"/>
    </location>
</feature>
<dbReference type="OrthoDB" id="18481at2157"/>
<protein>
    <recommendedName>
        <fullName evidence="3">Transglutaminase-like domain-containing protein</fullName>
    </recommendedName>
</protein>
<feature type="transmembrane region" description="Helical" evidence="2">
    <location>
        <begin position="186"/>
        <end position="204"/>
    </location>
</feature>
<dbReference type="PANTHER" id="PTHR42736:SF1">
    <property type="entry name" value="PROTEIN-GLUTAMINE GAMMA-GLUTAMYLTRANSFERASE"/>
    <property type="match status" value="1"/>
</dbReference>
<organism evidence="4 5">
    <name type="scientific">Natronobacterium gregoryi</name>
    <dbReference type="NCBI Taxonomy" id="44930"/>
    <lineage>
        <taxon>Archaea</taxon>
        <taxon>Methanobacteriati</taxon>
        <taxon>Methanobacteriota</taxon>
        <taxon>Stenosarchaea group</taxon>
        <taxon>Halobacteria</taxon>
        <taxon>Halobacteriales</taxon>
        <taxon>Natrialbaceae</taxon>
        <taxon>Natronobacterium</taxon>
    </lineage>
</organism>
<gene>
    <name evidence="4" type="ORF">SAMN05443661_10226</name>
</gene>
<keyword evidence="2" id="KW-0812">Transmembrane</keyword>
<dbReference type="Pfam" id="PF13559">
    <property type="entry name" value="DUF4129"/>
    <property type="match status" value="1"/>
</dbReference>
<feature type="transmembrane region" description="Helical" evidence="2">
    <location>
        <begin position="28"/>
        <end position="48"/>
    </location>
</feature>
<evidence type="ECO:0000313" key="5">
    <source>
        <dbReference type="Proteomes" id="UP000182829"/>
    </source>
</evidence>
<feature type="transmembrane region" description="Helical" evidence="2">
    <location>
        <begin position="163"/>
        <end position="180"/>
    </location>
</feature>
<dbReference type="PANTHER" id="PTHR42736">
    <property type="entry name" value="PROTEIN-GLUTAMINE GAMMA-GLUTAMYLTRANSFERASE"/>
    <property type="match status" value="1"/>
</dbReference>